<keyword evidence="2" id="KW-1185">Reference proteome</keyword>
<evidence type="ECO:0000313" key="1">
    <source>
        <dbReference type="EMBL" id="GAA5801097.1"/>
    </source>
</evidence>
<reference evidence="1 2" key="1">
    <citation type="submission" date="2024-04" db="EMBL/GenBank/DDBJ databases">
        <title>genome sequences of Mucor flavus KT1a and Helicostylum pulchrum KT1b strains isolation_sourced from the surface of a dry-aged beef.</title>
        <authorList>
            <person name="Toyotome T."/>
            <person name="Hosono M."/>
            <person name="Torimaru M."/>
            <person name="Fukuda K."/>
            <person name="Mikami N."/>
        </authorList>
    </citation>
    <scope>NUCLEOTIDE SEQUENCE [LARGE SCALE GENOMIC DNA]</scope>
    <source>
        <strain evidence="1 2">KT1b</strain>
    </source>
</reference>
<comment type="caution">
    <text evidence="1">The sequence shown here is derived from an EMBL/GenBank/DDBJ whole genome shotgun (WGS) entry which is preliminary data.</text>
</comment>
<sequence>MKKAENLDTLNNHEQLTLDGIILIDNDFFNTDIVDYHVAVNVMKDIDEIEYCKPGEMADAHYNLVLKVAQDMAVRNINNAKIEGYIGKFKDEQKNQDANDLCDVLNNFLRTYSFDYSTSNVNEATLVRDTVDSTFKVYFPNTTLTKSAGADAMISDSTKRFTDLDPSL</sequence>
<accession>A0ABP9Y471</accession>
<proteinExistence type="predicted"/>
<gene>
    <name evidence="1" type="ORF">HPULCUR_006539</name>
</gene>
<organism evidence="1 2">
    <name type="scientific">Helicostylum pulchrum</name>
    <dbReference type="NCBI Taxonomy" id="562976"/>
    <lineage>
        <taxon>Eukaryota</taxon>
        <taxon>Fungi</taxon>
        <taxon>Fungi incertae sedis</taxon>
        <taxon>Mucoromycota</taxon>
        <taxon>Mucoromycotina</taxon>
        <taxon>Mucoromycetes</taxon>
        <taxon>Mucorales</taxon>
        <taxon>Mucorineae</taxon>
        <taxon>Mucoraceae</taxon>
        <taxon>Helicostylum</taxon>
    </lineage>
</organism>
<name>A0ABP9Y471_9FUNG</name>
<evidence type="ECO:0000313" key="2">
    <source>
        <dbReference type="Proteomes" id="UP001476247"/>
    </source>
</evidence>
<dbReference type="Proteomes" id="UP001476247">
    <property type="component" value="Unassembled WGS sequence"/>
</dbReference>
<protein>
    <submittedName>
        <fullName evidence="1">Uncharacterized protein</fullName>
    </submittedName>
</protein>
<dbReference type="EMBL" id="BAABUJ010000017">
    <property type="protein sequence ID" value="GAA5801097.1"/>
    <property type="molecule type" value="Genomic_DNA"/>
</dbReference>